<feature type="compositionally biased region" description="Low complexity" evidence="1">
    <location>
        <begin position="316"/>
        <end position="326"/>
    </location>
</feature>
<gene>
    <name evidence="2" type="ORF">ACFPUY_00850</name>
</gene>
<proteinExistence type="predicted"/>
<comment type="caution">
    <text evidence="2">The sequence shown here is derived from an EMBL/GenBank/DDBJ whole genome shotgun (WGS) entry which is preliminary data.</text>
</comment>
<dbReference type="RefSeq" id="WP_219543036.1">
    <property type="nucleotide sequence ID" value="NZ_JAHKRN010000001.1"/>
</dbReference>
<dbReference type="Proteomes" id="UP001596096">
    <property type="component" value="Unassembled WGS sequence"/>
</dbReference>
<feature type="region of interest" description="Disordered" evidence="1">
    <location>
        <begin position="414"/>
        <end position="434"/>
    </location>
</feature>
<dbReference type="InterPro" id="IPR043991">
    <property type="entry name" value="Gp3-like"/>
</dbReference>
<evidence type="ECO:0000256" key="1">
    <source>
        <dbReference type="SAM" id="MobiDB-lite"/>
    </source>
</evidence>
<reference evidence="3" key="1">
    <citation type="journal article" date="2019" name="Int. J. Syst. Evol. Microbiol.">
        <title>The Global Catalogue of Microorganisms (GCM) 10K type strain sequencing project: providing services to taxonomists for standard genome sequencing and annotation.</title>
        <authorList>
            <consortium name="The Broad Institute Genomics Platform"/>
            <consortium name="The Broad Institute Genome Sequencing Center for Infectious Disease"/>
            <person name="Wu L."/>
            <person name="Ma J."/>
        </authorList>
    </citation>
    <scope>NUCLEOTIDE SEQUENCE [LARGE SCALE GENOMIC DNA]</scope>
    <source>
        <strain evidence="3">CGMCC 4.7106</strain>
    </source>
</reference>
<evidence type="ECO:0000313" key="3">
    <source>
        <dbReference type="Proteomes" id="UP001596096"/>
    </source>
</evidence>
<keyword evidence="3" id="KW-1185">Reference proteome</keyword>
<name>A0ABW1BLH4_9ACTN</name>
<accession>A0ABW1BLH4</accession>
<dbReference type="EMBL" id="JBHSNW010000001">
    <property type="protein sequence ID" value="MFC5813611.1"/>
    <property type="molecule type" value="Genomic_DNA"/>
</dbReference>
<feature type="region of interest" description="Disordered" evidence="1">
    <location>
        <begin position="212"/>
        <end position="253"/>
    </location>
</feature>
<sequence length="434" mass="48142">MPIHPRVFERMKRQQRAYWPDGHIRIGDSVPTERGVRPRKLSTFRFTSPSRPLIEAAAELYGGTVTEMTRGMDKWQVTTGADEIPVLLPPHSVTQWMEYWDGPYCERRCDGETIEQKSGRPCLCKAEGRLRCTVKTRLSVLLQDVPSLGTWLLVSAGLNAAEDLPDRAAFIERAGDYIDAILLVAEARTLKDGKPVTFPVPRLRVEGISPRQLMTGTVPPRSELAQRNVPELPRGRTTHTPGAPDSGNDPVRQTTPDYLALASAATTPERVRAIWNQALQAGHLTPELRTVLNTLSAALSARHHQTSATHREPAEDAMPPEAPSMEHLPAESSESPEPVQNPASPAHAEWLRHQILQLWPGGTTDLHAAFDARTGTTMRRATPDQLQAFATILHRQLAGEQDHEVVDADLVDDHQLPHPAADRPQDYVLRKEAP</sequence>
<dbReference type="Pfam" id="PF18897">
    <property type="entry name" value="Gp3-like"/>
    <property type="match status" value="1"/>
</dbReference>
<protein>
    <submittedName>
        <fullName evidence="2">Uncharacterized protein</fullName>
    </submittedName>
</protein>
<evidence type="ECO:0000313" key="2">
    <source>
        <dbReference type="EMBL" id="MFC5813611.1"/>
    </source>
</evidence>
<organism evidence="2 3">
    <name type="scientific">Nonomuraea harbinensis</name>
    <dbReference type="NCBI Taxonomy" id="1286938"/>
    <lineage>
        <taxon>Bacteria</taxon>
        <taxon>Bacillati</taxon>
        <taxon>Actinomycetota</taxon>
        <taxon>Actinomycetes</taxon>
        <taxon>Streptosporangiales</taxon>
        <taxon>Streptosporangiaceae</taxon>
        <taxon>Nonomuraea</taxon>
    </lineage>
</organism>
<feature type="region of interest" description="Disordered" evidence="1">
    <location>
        <begin position="301"/>
        <end position="344"/>
    </location>
</feature>